<feature type="repeat" description="ANK" evidence="3">
    <location>
        <begin position="64"/>
        <end position="96"/>
    </location>
</feature>
<dbReference type="Gene3D" id="1.25.40.20">
    <property type="entry name" value="Ankyrin repeat-containing domain"/>
    <property type="match status" value="1"/>
</dbReference>
<keyword evidence="1" id="KW-0677">Repeat</keyword>
<organism evidence="4 5">
    <name type="scientific">Poseidonibacter parvus</name>
    <dbReference type="NCBI Taxonomy" id="1850254"/>
    <lineage>
        <taxon>Bacteria</taxon>
        <taxon>Pseudomonadati</taxon>
        <taxon>Campylobacterota</taxon>
        <taxon>Epsilonproteobacteria</taxon>
        <taxon>Campylobacterales</taxon>
        <taxon>Arcobacteraceae</taxon>
        <taxon>Poseidonibacter</taxon>
    </lineage>
</organism>
<name>A0A1P8KN75_9BACT</name>
<dbReference type="InterPro" id="IPR036770">
    <property type="entry name" value="Ankyrin_rpt-contain_sf"/>
</dbReference>
<dbReference type="PROSITE" id="PS50088">
    <property type="entry name" value="ANK_REPEAT"/>
    <property type="match status" value="3"/>
</dbReference>
<dbReference type="Proteomes" id="UP000186074">
    <property type="component" value="Chromosome"/>
</dbReference>
<keyword evidence="5" id="KW-1185">Reference proteome</keyword>
<gene>
    <name evidence="4" type="ORF">LPB137_08995</name>
</gene>
<dbReference type="KEGG" id="alp:LPB137_08995"/>
<sequence length="159" mass="18308">MSDNFLIRNGIYQNDNLLNKLSENSDINKRDKKGRNALFWAMHNKDYKLISFLIKKGIDTKVIDGLSAMHYAIYKDDVKLIRYLKTAGLDINELDIMESTPLIYAVLYNKLRSINYLVNNGAEVLYEDSLGNSAFSLAKELKIQYLVEMFENIALNSNK</sequence>
<dbReference type="SUPFAM" id="SSF48403">
    <property type="entry name" value="Ankyrin repeat"/>
    <property type="match status" value="1"/>
</dbReference>
<dbReference type="Pfam" id="PF00023">
    <property type="entry name" value="Ank"/>
    <property type="match status" value="1"/>
</dbReference>
<dbReference type="SMART" id="SM00248">
    <property type="entry name" value="ANK"/>
    <property type="match status" value="3"/>
</dbReference>
<dbReference type="PANTHER" id="PTHR24134">
    <property type="entry name" value="ANKYRIN REPEAT-CONTAINING PROTEIN DDB_G0279043"/>
    <property type="match status" value="1"/>
</dbReference>
<reference evidence="4 5" key="1">
    <citation type="submission" date="2017-01" db="EMBL/GenBank/DDBJ databases">
        <title>Genome sequencing of Arcobacter sp. LPB0137.</title>
        <authorList>
            <person name="Lee G.-W."/>
            <person name="Yi H."/>
        </authorList>
    </citation>
    <scope>NUCLEOTIDE SEQUENCE [LARGE SCALE GENOMIC DNA]</scope>
    <source>
        <strain evidence="4 5">LPB0137</strain>
    </source>
</reference>
<feature type="repeat" description="ANK" evidence="3">
    <location>
        <begin position="97"/>
        <end position="129"/>
    </location>
</feature>
<evidence type="ECO:0000313" key="5">
    <source>
        <dbReference type="Proteomes" id="UP000186074"/>
    </source>
</evidence>
<dbReference type="STRING" id="1850254.LPB137_08995"/>
<proteinExistence type="predicted"/>
<dbReference type="InterPro" id="IPR002110">
    <property type="entry name" value="Ankyrin_rpt"/>
</dbReference>
<dbReference type="PANTHER" id="PTHR24134:SF9">
    <property type="entry name" value="ANKYRIN REPEAT AND SOCS BOX PROTEIN 8"/>
    <property type="match status" value="1"/>
</dbReference>
<keyword evidence="2 3" id="KW-0040">ANK repeat</keyword>
<feature type="repeat" description="ANK" evidence="3">
    <location>
        <begin position="33"/>
        <end position="65"/>
    </location>
</feature>
<evidence type="ECO:0000256" key="2">
    <source>
        <dbReference type="ARBA" id="ARBA00023043"/>
    </source>
</evidence>
<evidence type="ECO:0000256" key="1">
    <source>
        <dbReference type="ARBA" id="ARBA00022737"/>
    </source>
</evidence>
<dbReference type="OrthoDB" id="5345485at2"/>
<accession>A0A1P8KN75</accession>
<dbReference type="Pfam" id="PF12796">
    <property type="entry name" value="Ank_2"/>
    <property type="match status" value="1"/>
</dbReference>
<dbReference type="RefSeq" id="WP_076087225.1">
    <property type="nucleotide sequence ID" value="NZ_CP019070.1"/>
</dbReference>
<dbReference type="PROSITE" id="PS50297">
    <property type="entry name" value="ANK_REP_REGION"/>
    <property type="match status" value="1"/>
</dbReference>
<protein>
    <submittedName>
        <fullName evidence="4">Uncharacterized protein</fullName>
    </submittedName>
</protein>
<dbReference type="AlphaFoldDB" id="A0A1P8KN75"/>
<dbReference type="EMBL" id="CP019070">
    <property type="protein sequence ID" value="APW65983.1"/>
    <property type="molecule type" value="Genomic_DNA"/>
</dbReference>
<evidence type="ECO:0000256" key="3">
    <source>
        <dbReference type="PROSITE-ProRule" id="PRU00023"/>
    </source>
</evidence>
<evidence type="ECO:0000313" key="4">
    <source>
        <dbReference type="EMBL" id="APW65983.1"/>
    </source>
</evidence>